<feature type="region of interest" description="Disordered" evidence="3">
    <location>
        <begin position="338"/>
        <end position="385"/>
    </location>
</feature>
<dbReference type="InterPro" id="IPR050863">
    <property type="entry name" value="CenT-Element_Derived"/>
</dbReference>
<feature type="domain" description="HTH CENPB-type" evidence="4">
    <location>
        <begin position="162"/>
        <end position="235"/>
    </location>
</feature>
<reference evidence="5 6" key="1">
    <citation type="journal article" date="2018" name="Biotechnol. Biofuels">
        <title>Integrative visual omics of the white-rot fungus Polyporus brumalis exposes the biotechnological potential of its oxidative enzymes for delignifying raw plant biomass.</title>
        <authorList>
            <person name="Miyauchi S."/>
            <person name="Rancon A."/>
            <person name="Drula E."/>
            <person name="Hage H."/>
            <person name="Chaduli D."/>
            <person name="Favel A."/>
            <person name="Grisel S."/>
            <person name="Henrissat B."/>
            <person name="Herpoel-Gimbert I."/>
            <person name="Ruiz-Duenas F.J."/>
            <person name="Chevret D."/>
            <person name="Hainaut M."/>
            <person name="Lin J."/>
            <person name="Wang M."/>
            <person name="Pangilinan J."/>
            <person name="Lipzen A."/>
            <person name="Lesage-Meessen L."/>
            <person name="Navarro D."/>
            <person name="Riley R."/>
            <person name="Grigoriev I.V."/>
            <person name="Zhou S."/>
            <person name="Raouche S."/>
            <person name="Rosso M.N."/>
        </authorList>
    </citation>
    <scope>NUCLEOTIDE SEQUENCE [LARGE SCALE GENOMIC DNA]</scope>
    <source>
        <strain evidence="5 6">BRFM 1820</strain>
    </source>
</reference>
<dbReference type="GO" id="GO:0003677">
    <property type="term" value="F:DNA binding"/>
    <property type="evidence" value="ECO:0007669"/>
    <property type="project" value="UniProtKB-KW"/>
</dbReference>
<evidence type="ECO:0000256" key="3">
    <source>
        <dbReference type="SAM" id="MobiDB-lite"/>
    </source>
</evidence>
<organism evidence="5 6">
    <name type="scientific">Lentinus brumalis</name>
    <dbReference type="NCBI Taxonomy" id="2498619"/>
    <lineage>
        <taxon>Eukaryota</taxon>
        <taxon>Fungi</taxon>
        <taxon>Dikarya</taxon>
        <taxon>Basidiomycota</taxon>
        <taxon>Agaricomycotina</taxon>
        <taxon>Agaricomycetes</taxon>
        <taxon>Polyporales</taxon>
        <taxon>Polyporaceae</taxon>
        <taxon>Lentinus</taxon>
    </lineage>
</organism>
<feature type="compositionally biased region" description="Low complexity" evidence="3">
    <location>
        <begin position="288"/>
        <end position="301"/>
    </location>
</feature>
<evidence type="ECO:0000313" key="5">
    <source>
        <dbReference type="EMBL" id="RDX50371.1"/>
    </source>
</evidence>
<keyword evidence="6" id="KW-1185">Reference proteome</keyword>
<dbReference type="STRING" id="139420.A0A371DCU6"/>
<dbReference type="InterPro" id="IPR007889">
    <property type="entry name" value="HTH_Psq"/>
</dbReference>
<keyword evidence="1" id="KW-0238">DNA-binding</keyword>
<dbReference type="GO" id="GO:0005634">
    <property type="term" value="C:nucleus"/>
    <property type="evidence" value="ECO:0007669"/>
    <property type="project" value="TreeGrafter"/>
</dbReference>
<feature type="region of interest" description="Disordered" evidence="3">
    <location>
        <begin position="286"/>
        <end position="316"/>
    </location>
</feature>
<dbReference type="PANTHER" id="PTHR19303">
    <property type="entry name" value="TRANSPOSON"/>
    <property type="match status" value="1"/>
</dbReference>
<accession>A0A371DCU6</accession>
<feature type="compositionally biased region" description="Polar residues" evidence="3">
    <location>
        <begin position="355"/>
        <end position="366"/>
    </location>
</feature>
<dbReference type="InterPro" id="IPR009057">
    <property type="entry name" value="Homeodomain-like_sf"/>
</dbReference>
<evidence type="ECO:0000256" key="2">
    <source>
        <dbReference type="ARBA" id="ARBA00023242"/>
    </source>
</evidence>
<dbReference type="Proteomes" id="UP000256964">
    <property type="component" value="Unassembled WGS sequence"/>
</dbReference>
<evidence type="ECO:0000256" key="1">
    <source>
        <dbReference type="ARBA" id="ARBA00023125"/>
    </source>
</evidence>
<evidence type="ECO:0000259" key="4">
    <source>
        <dbReference type="PROSITE" id="PS51253"/>
    </source>
</evidence>
<dbReference type="SUPFAM" id="SSF46689">
    <property type="entry name" value="Homeodomain-like"/>
    <property type="match status" value="2"/>
</dbReference>
<feature type="region of interest" description="Disordered" evidence="3">
    <location>
        <begin position="18"/>
        <end position="99"/>
    </location>
</feature>
<dbReference type="SMART" id="SM00674">
    <property type="entry name" value="CENPB"/>
    <property type="match status" value="1"/>
</dbReference>
<evidence type="ECO:0000313" key="6">
    <source>
        <dbReference type="Proteomes" id="UP000256964"/>
    </source>
</evidence>
<proteinExistence type="predicted"/>
<dbReference type="InterPro" id="IPR006600">
    <property type="entry name" value="HTH_CenpB_DNA-bd_dom"/>
</dbReference>
<dbReference type="Gene3D" id="1.10.10.60">
    <property type="entry name" value="Homeodomain-like"/>
    <property type="match status" value="2"/>
</dbReference>
<dbReference type="OrthoDB" id="9909311at2759"/>
<protein>
    <recommendedName>
        <fullName evidence="4">HTH CENPB-type domain-containing protein</fullName>
    </recommendedName>
</protein>
<dbReference type="Pfam" id="PF03221">
    <property type="entry name" value="HTH_Tnp_Tc5"/>
    <property type="match status" value="1"/>
</dbReference>
<sequence length="521" mass="57454">MDVNEIVSVDNSHRYYPRYTDLGPSAQPWSQPTPARRPTPPMTIDDPTFDENAAGTSATPAVLPPQHAFPSDPGPQIPVSTSVGHPPVPSKSASASGKVPMEKKRLWPVDRANICRYAEANPYRKHEEVAAHFGLERSTVSKILKNKGKWHYDDLDRKARSDYPKHRPGKFPDLELRLEEWAKLATRYPNSVSDSALRNKARAFADEMGITADKFKASSGWLENFKHRAGIRRGIYFGNGTAEAAVAYVTAPALAATFAPPPVPNVPPPLEHGSYIQDIHRTYEDYSPHASPSASLSPSSSQRACFQPDEQSALPGNSSVMAHAHIDHIPAQTADFEYRHPDRSSPVPTPVDYSALSSTPQLTARSASEPYAESDRPVAPFPLRDDQPVTTLQEAEAALDRFIAWVRQDQEVLTIEEEKRVMDINRISISISPPVTTCNCTTSSVRFPVFSLYFSTWCPFPRPSTHLSGFHILDISCRIHPRSSSLPRLSRTDPVVSLVPPPCARSGYLATRECPVLGPAS</sequence>
<dbReference type="EMBL" id="KZ857400">
    <property type="protein sequence ID" value="RDX50371.1"/>
    <property type="molecule type" value="Genomic_DNA"/>
</dbReference>
<dbReference type="PROSITE" id="PS51253">
    <property type="entry name" value="HTH_CENPB"/>
    <property type="match status" value="1"/>
</dbReference>
<dbReference type="PANTHER" id="PTHR19303:SF70">
    <property type="entry name" value="HTH CENPB-TYPE DOMAIN-CONTAINING PROTEIN"/>
    <property type="match status" value="1"/>
</dbReference>
<dbReference type="Pfam" id="PF04218">
    <property type="entry name" value="CENP-B_N"/>
    <property type="match status" value="1"/>
</dbReference>
<name>A0A371DCU6_9APHY</name>
<keyword evidence="2" id="KW-0539">Nucleus</keyword>
<gene>
    <name evidence="5" type="ORF">OH76DRAFT_473821</name>
</gene>
<dbReference type="AlphaFoldDB" id="A0A371DCU6"/>